<evidence type="ECO:0000313" key="1">
    <source>
        <dbReference type="EMBL" id="GER37765.1"/>
    </source>
</evidence>
<organism evidence="1 2">
    <name type="scientific">Striga asiatica</name>
    <name type="common">Asiatic witchweed</name>
    <name type="synonym">Buchnera asiatica</name>
    <dbReference type="NCBI Taxonomy" id="4170"/>
    <lineage>
        <taxon>Eukaryota</taxon>
        <taxon>Viridiplantae</taxon>
        <taxon>Streptophyta</taxon>
        <taxon>Embryophyta</taxon>
        <taxon>Tracheophyta</taxon>
        <taxon>Spermatophyta</taxon>
        <taxon>Magnoliopsida</taxon>
        <taxon>eudicotyledons</taxon>
        <taxon>Gunneridae</taxon>
        <taxon>Pentapetalae</taxon>
        <taxon>asterids</taxon>
        <taxon>lamiids</taxon>
        <taxon>Lamiales</taxon>
        <taxon>Orobanchaceae</taxon>
        <taxon>Buchnereae</taxon>
        <taxon>Striga</taxon>
    </lineage>
</organism>
<sequence>MALCVSIFDLDGCLVRYTNGPLHAFAVNNGIFVAEMVGRDLGYLWGLFFAHTGKAIDLPGPTPSKAHLLSFFFGPRLPFLNPSPYILSGSFQPPLIPFPAIPTGDEELFFLALPRN</sequence>
<dbReference type="Proteomes" id="UP000325081">
    <property type="component" value="Unassembled WGS sequence"/>
</dbReference>
<keyword evidence="2" id="KW-1185">Reference proteome</keyword>
<evidence type="ECO:0000313" key="2">
    <source>
        <dbReference type="Proteomes" id="UP000325081"/>
    </source>
</evidence>
<proteinExistence type="predicted"/>
<comment type="caution">
    <text evidence="1">The sequence shown here is derived from an EMBL/GenBank/DDBJ whole genome shotgun (WGS) entry which is preliminary data.</text>
</comment>
<accession>A0A5A7PY27</accession>
<reference evidence="2" key="1">
    <citation type="journal article" date="2019" name="Curr. Biol.">
        <title>Genome Sequence of Striga asiatica Provides Insight into the Evolution of Plant Parasitism.</title>
        <authorList>
            <person name="Yoshida S."/>
            <person name="Kim S."/>
            <person name="Wafula E.K."/>
            <person name="Tanskanen J."/>
            <person name="Kim Y.M."/>
            <person name="Honaas L."/>
            <person name="Yang Z."/>
            <person name="Spallek T."/>
            <person name="Conn C.E."/>
            <person name="Ichihashi Y."/>
            <person name="Cheong K."/>
            <person name="Cui S."/>
            <person name="Der J.P."/>
            <person name="Gundlach H."/>
            <person name="Jiao Y."/>
            <person name="Hori C."/>
            <person name="Ishida J.K."/>
            <person name="Kasahara H."/>
            <person name="Kiba T."/>
            <person name="Kim M.S."/>
            <person name="Koo N."/>
            <person name="Laohavisit A."/>
            <person name="Lee Y.H."/>
            <person name="Lumba S."/>
            <person name="McCourt P."/>
            <person name="Mortimer J.C."/>
            <person name="Mutuku J.M."/>
            <person name="Nomura T."/>
            <person name="Sasaki-Sekimoto Y."/>
            <person name="Seto Y."/>
            <person name="Wang Y."/>
            <person name="Wakatake T."/>
            <person name="Sakakibara H."/>
            <person name="Demura T."/>
            <person name="Yamaguchi S."/>
            <person name="Yoneyama K."/>
            <person name="Manabe R.I."/>
            <person name="Nelson D.C."/>
            <person name="Schulman A.H."/>
            <person name="Timko M.P."/>
            <person name="dePamphilis C.W."/>
            <person name="Choi D."/>
            <person name="Shirasu K."/>
        </authorList>
    </citation>
    <scope>NUCLEOTIDE SEQUENCE [LARGE SCALE GENOMIC DNA]</scope>
    <source>
        <strain evidence="2">cv. UVA1</strain>
    </source>
</reference>
<protein>
    <submittedName>
        <fullName evidence="1">2-succinyl-5-enolpyruvyl-6-hydroxy-3-cyclohexene-1-carboxylate synthase</fullName>
    </submittedName>
</protein>
<dbReference type="AlphaFoldDB" id="A0A5A7PY27"/>
<gene>
    <name evidence="1" type="ORF">STAS_14191</name>
</gene>
<dbReference type="EMBL" id="BKCP01005405">
    <property type="protein sequence ID" value="GER37765.1"/>
    <property type="molecule type" value="Genomic_DNA"/>
</dbReference>
<name>A0A5A7PY27_STRAF</name>